<dbReference type="InterPro" id="IPR011701">
    <property type="entry name" value="MFS"/>
</dbReference>
<proteinExistence type="predicted"/>
<evidence type="ECO:0000256" key="2">
    <source>
        <dbReference type="ARBA" id="ARBA00022475"/>
    </source>
</evidence>
<organism evidence="8 9">
    <name type="scientific">Kribbella capetownensis</name>
    <dbReference type="NCBI Taxonomy" id="1572659"/>
    <lineage>
        <taxon>Bacteria</taxon>
        <taxon>Bacillati</taxon>
        <taxon>Actinomycetota</taxon>
        <taxon>Actinomycetes</taxon>
        <taxon>Propionibacteriales</taxon>
        <taxon>Kribbellaceae</taxon>
        <taxon>Kribbella</taxon>
    </lineage>
</organism>
<feature type="transmembrane region" description="Helical" evidence="6">
    <location>
        <begin position="155"/>
        <end position="173"/>
    </location>
</feature>
<feature type="transmembrane region" description="Helical" evidence="6">
    <location>
        <begin position="86"/>
        <end position="108"/>
    </location>
</feature>
<keyword evidence="5 6" id="KW-0472">Membrane</keyword>
<dbReference type="RefSeq" id="WP_131514136.1">
    <property type="nucleotide sequence ID" value="NZ_SJKD01000003.1"/>
</dbReference>
<evidence type="ECO:0000256" key="5">
    <source>
        <dbReference type="ARBA" id="ARBA00023136"/>
    </source>
</evidence>
<dbReference type="Proteomes" id="UP000293342">
    <property type="component" value="Unassembled WGS sequence"/>
</dbReference>
<feature type="transmembrane region" description="Helical" evidence="6">
    <location>
        <begin position="365"/>
        <end position="398"/>
    </location>
</feature>
<protein>
    <submittedName>
        <fullName evidence="8">MFS transporter</fullName>
    </submittedName>
</protein>
<feature type="transmembrane region" description="Helical" evidence="6">
    <location>
        <begin position="233"/>
        <end position="253"/>
    </location>
</feature>
<reference evidence="8 9" key="1">
    <citation type="submission" date="2019-02" db="EMBL/GenBank/DDBJ databases">
        <title>Kribbella capetownensis sp. nov. and Kribbella speibonae sp. nov., isolated from soil.</title>
        <authorList>
            <person name="Curtis S.M."/>
            <person name="Norton I."/>
            <person name="Everest G.J."/>
            <person name="Meyers P.R."/>
        </authorList>
    </citation>
    <scope>NUCLEOTIDE SEQUENCE [LARGE SCALE GENOMIC DNA]</scope>
    <source>
        <strain evidence="8 9">YM53</strain>
    </source>
</reference>
<feature type="transmembrane region" description="Helical" evidence="6">
    <location>
        <begin position="114"/>
        <end position="134"/>
    </location>
</feature>
<keyword evidence="9" id="KW-1185">Reference proteome</keyword>
<name>A0A4R0JRV0_9ACTN</name>
<sequence length="404" mass="41467">MSELPPTAPAVVFPPLRRDTRVHAWIFAAAVSKVGDMAWYIGLAWSAAQITTPAGAGLVMGIGALPQALVLLFGGALADRIDGRRVMVMANLGRIVVLTAGAVLASLWGLSLLLLLTIAVVFGVVDAIYTPAAGTLPRRMVQPDDQVKLMAGNQLAVRLAIFVGAPLGGLLVAHGGLVTVMLVDAASFAVIAAVLAFLVKPRLPQPASTGASIRADLKEGFAYLGRDDRARTLVIAFSGLNLCVGPVLAVGLVQRTHLDGWGPGALGWFEAVSGISAAAGAIVAMRWKPANLARSGLIALIFQAAGCVMIGVMPRAGIFLAMIMIGSTAGIASAQLSAAFQLSVDASYLGRSFSIVHLSDQGLMPVAMVAFGAFIALAGISVACAVIGSAFAALMVWAVARVGR</sequence>
<feature type="domain" description="Major facilitator superfamily (MFS) profile" evidence="7">
    <location>
        <begin position="1"/>
        <end position="404"/>
    </location>
</feature>
<accession>A0A4R0JRV0</accession>
<evidence type="ECO:0000259" key="7">
    <source>
        <dbReference type="PROSITE" id="PS50850"/>
    </source>
</evidence>
<dbReference type="PANTHER" id="PTHR23513:SF17">
    <property type="entry name" value="MEMBRANE PROTEIN"/>
    <property type="match status" value="1"/>
</dbReference>
<evidence type="ECO:0000256" key="4">
    <source>
        <dbReference type="ARBA" id="ARBA00022989"/>
    </source>
</evidence>
<evidence type="ECO:0000256" key="6">
    <source>
        <dbReference type="SAM" id="Phobius"/>
    </source>
</evidence>
<dbReference type="Gene3D" id="1.20.1250.20">
    <property type="entry name" value="MFS general substrate transporter like domains"/>
    <property type="match status" value="1"/>
</dbReference>
<dbReference type="PANTHER" id="PTHR23513">
    <property type="entry name" value="INTEGRAL MEMBRANE EFFLUX PROTEIN-RELATED"/>
    <property type="match status" value="1"/>
</dbReference>
<feature type="transmembrane region" description="Helical" evidence="6">
    <location>
        <begin position="24"/>
        <end position="48"/>
    </location>
</feature>
<dbReference type="InterPro" id="IPR036259">
    <property type="entry name" value="MFS_trans_sf"/>
</dbReference>
<dbReference type="InterPro" id="IPR020846">
    <property type="entry name" value="MFS_dom"/>
</dbReference>
<evidence type="ECO:0000313" key="8">
    <source>
        <dbReference type="EMBL" id="TCC49609.1"/>
    </source>
</evidence>
<evidence type="ECO:0000256" key="1">
    <source>
        <dbReference type="ARBA" id="ARBA00004651"/>
    </source>
</evidence>
<feature type="transmembrane region" description="Helical" evidence="6">
    <location>
        <begin position="292"/>
        <end position="312"/>
    </location>
</feature>
<keyword evidence="2" id="KW-1003">Cell membrane</keyword>
<dbReference type="GO" id="GO:0005886">
    <property type="term" value="C:plasma membrane"/>
    <property type="evidence" value="ECO:0007669"/>
    <property type="project" value="UniProtKB-SubCell"/>
</dbReference>
<dbReference type="GO" id="GO:0022857">
    <property type="term" value="F:transmembrane transporter activity"/>
    <property type="evidence" value="ECO:0007669"/>
    <property type="project" value="InterPro"/>
</dbReference>
<dbReference type="SUPFAM" id="SSF103473">
    <property type="entry name" value="MFS general substrate transporter"/>
    <property type="match status" value="1"/>
</dbReference>
<dbReference type="EMBL" id="SJKD01000003">
    <property type="protein sequence ID" value="TCC49609.1"/>
    <property type="molecule type" value="Genomic_DNA"/>
</dbReference>
<feature type="transmembrane region" description="Helical" evidence="6">
    <location>
        <begin position="265"/>
        <end position="285"/>
    </location>
</feature>
<feature type="transmembrane region" description="Helical" evidence="6">
    <location>
        <begin position="179"/>
        <end position="199"/>
    </location>
</feature>
<dbReference type="PROSITE" id="PS50850">
    <property type="entry name" value="MFS"/>
    <property type="match status" value="1"/>
</dbReference>
<comment type="caution">
    <text evidence="8">The sequence shown here is derived from an EMBL/GenBank/DDBJ whole genome shotgun (WGS) entry which is preliminary data.</text>
</comment>
<keyword evidence="3 6" id="KW-0812">Transmembrane</keyword>
<keyword evidence="4 6" id="KW-1133">Transmembrane helix</keyword>
<comment type="subcellular location">
    <subcellularLocation>
        <location evidence="1">Cell membrane</location>
        <topology evidence="1">Multi-pass membrane protein</topology>
    </subcellularLocation>
</comment>
<dbReference type="CDD" id="cd06173">
    <property type="entry name" value="MFS_MefA_like"/>
    <property type="match status" value="1"/>
</dbReference>
<evidence type="ECO:0000256" key="3">
    <source>
        <dbReference type="ARBA" id="ARBA00022692"/>
    </source>
</evidence>
<feature type="transmembrane region" description="Helical" evidence="6">
    <location>
        <begin position="54"/>
        <end position="74"/>
    </location>
</feature>
<evidence type="ECO:0000313" key="9">
    <source>
        <dbReference type="Proteomes" id="UP000293342"/>
    </source>
</evidence>
<feature type="transmembrane region" description="Helical" evidence="6">
    <location>
        <begin position="318"/>
        <end position="344"/>
    </location>
</feature>
<dbReference type="Pfam" id="PF07690">
    <property type="entry name" value="MFS_1"/>
    <property type="match status" value="1"/>
</dbReference>
<dbReference type="AlphaFoldDB" id="A0A4R0JRV0"/>
<gene>
    <name evidence="8" type="ORF">E0H75_14815</name>
</gene>
<dbReference type="OrthoDB" id="3613552at2"/>